<evidence type="ECO:0000313" key="3">
    <source>
        <dbReference type="EMBL" id="ACP21535.1"/>
    </source>
</evidence>
<evidence type="ECO:0000256" key="1">
    <source>
        <dbReference type="SAM" id="Phobius"/>
    </source>
</evidence>
<name>C3KMW2_SINFN</name>
<geneLocation type="plasmid" evidence="4">
    <name>sym pNGR234b</name>
</geneLocation>
<dbReference type="OrthoDB" id="7818259at2"/>
<keyword evidence="4" id="KW-1185">Reference proteome</keyword>
<keyword evidence="1" id="KW-0472">Membrane</keyword>
<dbReference type="Gene3D" id="2.30.30.240">
    <property type="entry name" value="PRC-barrel domain"/>
    <property type="match status" value="1"/>
</dbReference>
<keyword evidence="1" id="KW-1133">Transmembrane helix</keyword>
<gene>
    <name evidence="3" type="ordered locus">NGR_b00640</name>
</gene>
<dbReference type="PANTHER" id="PTHR36505:SF1">
    <property type="entry name" value="BLR1072 PROTEIN"/>
    <property type="match status" value="1"/>
</dbReference>
<dbReference type="AlphaFoldDB" id="C3KMW2"/>
<dbReference type="EMBL" id="CP000874">
    <property type="protein sequence ID" value="ACP21535.1"/>
    <property type="molecule type" value="Genomic_DNA"/>
</dbReference>
<feature type="transmembrane region" description="Helical" evidence="1">
    <location>
        <begin position="12"/>
        <end position="31"/>
    </location>
</feature>
<accession>C3KMW2</accession>
<dbReference type="InterPro" id="IPR027275">
    <property type="entry name" value="PRC-brl_dom"/>
</dbReference>
<feature type="domain" description="PRC-barrel" evidence="2">
    <location>
        <begin position="56"/>
        <end position="130"/>
    </location>
</feature>
<dbReference type="SUPFAM" id="SSF50346">
    <property type="entry name" value="PRC-barrel domain"/>
    <property type="match status" value="1"/>
</dbReference>
<sequence>MQQNSASEKYRNFRLALAIGGSMLLMIAILLSSATRPAFSQNVVVIDVDVKEVAKGYRASELAGADVENNTGEKIGSIDDLIVDREKVLFAILEVGGFLGIGGFLVAIPYNSLELNENGSKIVLAQGSKEELQKLPEFKYEKK</sequence>
<protein>
    <recommendedName>
        <fullName evidence="2">PRC-barrel domain-containing protein</fullName>
    </recommendedName>
</protein>
<dbReference type="RefSeq" id="WP_012706142.1">
    <property type="nucleotide sequence ID" value="NC_012586.1"/>
</dbReference>
<keyword evidence="1" id="KW-0812">Transmembrane</keyword>
<reference evidence="4" key="1">
    <citation type="journal article" date="2004" name="J. Bacteriol.">
        <title>An evolutionary hot spot: the pNGR234b replicon of Rhizobium sp. strain NGR234.</title>
        <authorList>
            <person name="Streit W.R."/>
            <person name="Schmitz R.A."/>
            <person name="Perret X."/>
            <person name="Staehelin C."/>
            <person name="Deakin W.J."/>
            <person name="Raasch C."/>
            <person name="Liesegang H."/>
            <person name="Broughton W.J."/>
        </authorList>
    </citation>
    <scope>NUCLEOTIDE SEQUENCE [LARGE SCALE GENOMIC DNA]</scope>
    <source>
        <strain evidence="4">NBRC 101917 / NGR234</strain>
    </source>
</reference>
<reference evidence="3 4" key="2">
    <citation type="journal article" date="2009" name="Appl. Environ. Microbiol.">
        <title>Rhizobium sp. strain NGR234 possesses a remarkable number of secretion systems.</title>
        <authorList>
            <person name="Schmeisser C."/>
            <person name="Liesegang H."/>
            <person name="Krysciak D."/>
            <person name="Bakkou N."/>
            <person name="Le Quere A."/>
            <person name="Wollherr A."/>
            <person name="Heinemeyer I."/>
            <person name="Morgenstern B."/>
            <person name="Pommerening-Roeser A."/>
            <person name="Flores M."/>
            <person name="Palacios R."/>
            <person name="Brenner S."/>
            <person name="Gottschalk G."/>
            <person name="Schmitz R.A."/>
            <person name="Broughton W.J."/>
            <person name="Perret X."/>
            <person name="Strittmatter A.W."/>
            <person name="Streit W.R."/>
        </authorList>
    </citation>
    <scope>NUCLEOTIDE SEQUENCE [LARGE SCALE GENOMIC DNA]</scope>
    <source>
        <strain evidence="4">NBRC 101917 / NGR234</strain>
    </source>
</reference>
<dbReference type="PANTHER" id="PTHR36505">
    <property type="entry name" value="BLR1072 PROTEIN"/>
    <property type="match status" value="1"/>
</dbReference>
<dbReference type="InterPro" id="IPR011033">
    <property type="entry name" value="PRC_barrel-like_sf"/>
</dbReference>
<proteinExistence type="predicted"/>
<dbReference type="PATRIC" id="fig|394.7.peg.506"/>
<dbReference type="Pfam" id="PF05239">
    <property type="entry name" value="PRC"/>
    <property type="match status" value="1"/>
</dbReference>
<evidence type="ECO:0000313" key="4">
    <source>
        <dbReference type="Proteomes" id="UP000001054"/>
    </source>
</evidence>
<dbReference type="Proteomes" id="UP000001054">
    <property type="component" value="Plasmid pNGR234b"/>
</dbReference>
<dbReference type="KEGG" id="rhi:NGR_b00640"/>
<dbReference type="HOGENOM" id="CLU_091638_4_0_5"/>
<keyword evidence="3" id="KW-0614">Plasmid</keyword>
<feature type="transmembrane region" description="Helical" evidence="1">
    <location>
        <begin position="88"/>
        <end position="108"/>
    </location>
</feature>
<evidence type="ECO:0000259" key="2">
    <source>
        <dbReference type="Pfam" id="PF05239"/>
    </source>
</evidence>
<organism evidence="3 4">
    <name type="scientific">Sinorhizobium fredii (strain NBRC 101917 / NGR234)</name>
    <dbReference type="NCBI Taxonomy" id="394"/>
    <lineage>
        <taxon>Bacteria</taxon>
        <taxon>Pseudomonadati</taxon>
        <taxon>Pseudomonadota</taxon>
        <taxon>Alphaproteobacteria</taxon>
        <taxon>Hyphomicrobiales</taxon>
        <taxon>Rhizobiaceae</taxon>
        <taxon>Sinorhizobium/Ensifer group</taxon>
        <taxon>Sinorhizobium</taxon>
    </lineage>
</organism>